<reference evidence="2" key="1">
    <citation type="journal article" date="2011" name="Genome Res.">
        <title>Phylogeny-wide analysis of social amoeba genomes highlights ancient origins for complex intercellular communication.</title>
        <authorList>
            <person name="Heidel A.J."/>
            <person name="Lawal H.M."/>
            <person name="Felder M."/>
            <person name="Schilde C."/>
            <person name="Helps N.R."/>
            <person name="Tunggal B."/>
            <person name="Rivero F."/>
            <person name="John U."/>
            <person name="Schleicher M."/>
            <person name="Eichinger L."/>
            <person name="Platzer M."/>
            <person name="Noegel A.A."/>
            <person name="Schaap P."/>
            <person name="Gloeckner G."/>
        </authorList>
    </citation>
    <scope>NUCLEOTIDE SEQUENCE [LARGE SCALE GENOMIC DNA]</scope>
    <source>
        <strain evidence="2">SH3</strain>
    </source>
</reference>
<accession>F4PIZ8</accession>
<dbReference type="KEGG" id="dfa:DFA_06434"/>
<dbReference type="AlphaFoldDB" id="F4PIZ8"/>
<evidence type="ECO:0000313" key="2">
    <source>
        <dbReference type="Proteomes" id="UP000007797"/>
    </source>
</evidence>
<protein>
    <submittedName>
        <fullName evidence="1">Uncharacterized protein</fullName>
    </submittedName>
</protein>
<keyword evidence="2" id="KW-1185">Reference proteome</keyword>
<dbReference type="RefSeq" id="XP_004362135.1">
    <property type="nucleotide sequence ID" value="XM_004362078.1"/>
</dbReference>
<gene>
    <name evidence="1" type="ORF">DFA_06434</name>
</gene>
<dbReference type="EMBL" id="GL883007">
    <property type="protein sequence ID" value="EGG24284.1"/>
    <property type="molecule type" value="Genomic_DNA"/>
</dbReference>
<name>F4PIZ8_CACFS</name>
<organism evidence="1 2">
    <name type="scientific">Cavenderia fasciculata</name>
    <name type="common">Slime mold</name>
    <name type="synonym">Dictyostelium fasciculatum</name>
    <dbReference type="NCBI Taxonomy" id="261658"/>
    <lineage>
        <taxon>Eukaryota</taxon>
        <taxon>Amoebozoa</taxon>
        <taxon>Evosea</taxon>
        <taxon>Eumycetozoa</taxon>
        <taxon>Dictyostelia</taxon>
        <taxon>Acytosteliales</taxon>
        <taxon>Cavenderiaceae</taxon>
        <taxon>Cavenderia</taxon>
    </lineage>
</organism>
<dbReference type="GeneID" id="14875902"/>
<proteinExistence type="predicted"/>
<dbReference type="Proteomes" id="UP000007797">
    <property type="component" value="Unassembled WGS sequence"/>
</dbReference>
<evidence type="ECO:0000313" key="1">
    <source>
        <dbReference type="EMBL" id="EGG24284.1"/>
    </source>
</evidence>
<sequence>MGSRWKSISTPSKQPKIIKIDKVDEILEAISSLKKPSNVTKIDIKNSIIDILEQKGNQHNQFQVGIKSYLYLHRYIEHASWMSGIFKNITFALREWIFDYESL</sequence>